<protein>
    <submittedName>
        <fullName evidence="5">Putative peroxisomal phytanoyl-coa hydroxylase</fullName>
    </submittedName>
</protein>
<dbReference type="AlphaFoldDB" id="U5EY12"/>
<organism evidence="5">
    <name type="scientific">Corethrella appendiculata</name>
    <dbReference type="NCBI Taxonomy" id="1370023"/>
    <lineage>
        <taxon>Eukaryota</taxon>
        <taxon>Metazoa</taxon>
        <taxon>Ecdysozoa</taxon>
        <taxon>Arthropoda</taxon>
        <taxon>Hexapoda</taxon>
        <taxon>Insecta</taxon>
        <taxon>Pterygota</taxon>
        <taxon>Neoptera</taxon>
        <taxon>Endopterygota</taxon>
        <taxon>Diptera</taxon>
        <taxon>Nematocera</taxon>
        <taxon>Culicoidea</taxon>
        <taxon>Chaoboridae</taxon>
        <taxon>Corethrella</taxon>
    </lineage>
</organism>
<evidence type="ECO:0000256" key="2">
    <source>
        <dbReference type="ARBA" id="ARBA00022723"/>
    </source>
</evidence>
<dbReference type="PANTHER" id="PTHR20883:SF15">
    <property type="entry name" value="PHYTANOYL-COA DIOXYGENASE DOMAIN-CONTAINING PROTEIN 1"/>
    <property type="match status" value="1"/>
</dbReference>
<dbReference type="GO" id="GO:0046872">
    <property type="term" value="F:metal ion binding"/>
    <property type="evidence" value="ECO:0007669"/>
    <property type="project" value="UniProtKB-KW"/>
</dbReference>
<accession>U5EY12</accession>
<name>U5EY12_9DIPT</name>
<keyword evidence="2" id="KW-0479">Metal-binding</keyword>
<keyword evidence="3" id="KW-0408">Iron</keyword>
<dbReference type="EMBL" id="GANO01002247">
    <property type="protein sequence ID" value="JAB57624.1"/>
    <property type="molecule type" value="mRNA"/>
</dbReference>
<evidence type="ECO:0000256" key="4">
    <source>
        <dbReference type="ARBA" id="ARBA00038356"/>
    </source>
</evidence>
<dbReference type="Gene3D" id="2.60.120.620">
    <property type="entry name" value="q2cbj1_9rhob like domain"/>
    <property type="match status" value="1"/>
</dbReference>
<comment type="cofactor">
    <cofactor evidence="1">
        <name>Fe cation</name>
        <dbReference type="ChEBI" id="CHEBI:24875"/>
    </cofactor>
</comment>
<comment type="similarity">
    <text evidence="4">Belongs to the PhyH family. PHYHD1 subfamily.</text>
</comment>
<dbReference type="InterPro" id="IPR008775">
    <property type="entry name" value="Phytyl_CoA_dOase-like"/>
</dbReference>
<evidence type="ECO:0000256" key="1">
    <source>
        <dbReference type="ARBA" id="ARBA00001962"/>
    </source>
</evidence>
<evidence type="ECO:0000313" key="5">
    <source>
        <dbReference type="EMBL" id="JAB57624.1"/>
    </source>
</evidence>
<reference evidence="5" key="1">
    <citation type="journal article" date="2014" name="Insect Biochem. Mol. Biol.">
        <title>An insight into the sialome of the frog biting fly, Corethrella appendiculata.</title>
        <authorList>
            <person name="Ribeiro J.M.C."/>
            <person name="Chagas A.C."/>
            <person name="Pham V.M."/>
            <person name="Lounibos L.P."/>
            <person name="Calvo E."/>
        </authorList>
    </citation>
    <scope>NUCLEOTIDE SEQUENCE</scope>
    <source>
        <tissue evidence="5">Salivary glands</tissue>
    </source>
</reference>
<dbReference type="SUPFAM" id="SSF51197">
    <property type="entry name" value="Clavaminate synthase-like"/>
    <property type="match status" value="1"/>
</dbReference>
<sequence length="289" mass="32968">MHNHLIDQINIDGFAVIDDFLTKDEINEALEAGKNLHKDAPTTARTIFSTTKSSNRQNKDEYFLESAQKIHYFFEDGALKDDGELNVKPEFALNKVGHALHTDHPVFEKISFNNRVKEICWQLGFNRPAIAQSMYIFKNPGIGGEVIAHQDATYLHTDPPTTIGFWFPLEDATLENGCLQFIKGSHKSGVHRRYIRNPDKISSELLIHDRPAPLYPESNFVPVPVSAGACVLIHSQVVHRSERNKSDKSRHAYTFHVIDTDDCVYSESNWLQPQPDKPFKILYENRNVN</sequence>
<dbReference type="Pfam" id="PF05721">
    <property type="entry name" value="PhyH"/>
    <property type="match status" value="1"/>
</dbReference>
<dbReference type="PANTHER" id="PTHR20883">
    <property type="entry name" value="PHYTANOYL-COA DIOXYGENASE DOMAIN CONTAINING 1"/>
    <property type="match status" value="1"/>
</dbReference>
<proteinExistence type="evidence at transcript level"/>
<evidence type="ECO:0000256" key="3">
    <source>
        <dbReference type="ARBA" id="ARBA00023004"/>
    </source>
</evidence>